<dbReference type="SUPFAM" id="SSF56784">
    <property type="entry name" value="HAD-like"/>
    <property type="match status" value="1"/>
</dbReference>
<dbReference type="Proteomes" id="UP000823851">
    <property type="component" value="Unassembled WGS sequence"/>
</dbReference>
<dbReference type="GO" id="GO:0016791">
    <property type="term" value="F:phosphatase activity"/>
    <property type="evidence" value="ECO:0007669"/>
    <property type="project" value="UniProtKB-ARBA"/>
</dbReference>
<dbReference type="PROSITE" id="PS01229">
    <property type="entry name" value="COF_2"/>
    <property type="match status" value="1"/>
</dbReference>
<evidence type="ECO:0000256" key="1">
    <source>
        <dbReference type="SAM" id="MobiDB-lite"/>
    </source>
</evidence>
<accession>A0A9D2U236</accession>
<reference evidence="2" key="2">
    <citation type="submission" date="2021-04" db="EMBL/GenBank/DDBJ databases">
        <authorList>
            <person name="Gilroy R."/>
        </authorList>
    </citation>
    <scope>NUCLEOTIDE SEQUENCE</scope>
    <source>
        <strain evidence="2">ChiHjej8B7-25341</strain>
    </source>
</reference>
<comment type="caution">
    <text evidence="2">The sequence shown here is derived from an EMBL/GenBank/DDBJ whole genome shotgun (WGS) entry which is preliminary data.</text>
</comment>
<dbReference type="PANTHER" id="PTHR10000">
    <property type="entry name" value="PHOSPHOSERINE PHOSPHATASE"/>
    <property type="match status" value="1"/>
</dbReference>
<protein>
    <submittedName>
        <fullName evidence="2">HAD family hydrolase</fullName>
    </submittedName>
</protein>
<evidence type="ECO:0000313" key="3">
    <source>
        <dbReference type="Proteomes" id="UP000823851"/>
    </source>
</evidence>
<dbReference type="Gene3D" id="3.40.50.1000">
    <property type="entry name" value="HAD superfamily/HAD-like"/>
    <property type="match status" value="1"/>
</dbReference>
<dbReference type="NCBIfam" id="TIGR01484">
    <property type="entry name" value="HAD-SF-IIB"/>
    <property type="match status" value="1"/>
</dbReference>
<dbReference type="InterPro" id="IPR006379">
    <property type="entry name" value="HAD-SF_hydro_IIB"/>
</dbReference>
<dbReference type="AlphaFoldDB" id="A0A9D2U236"/>
<feature type="region of interest" description="Disordered" evidence="1">
    <location>
        <begin position="264"/>
        <end position="285"/>
    </location>
</feature>
<dbReference type="SFLD" id="SFLDG01140">
    <property type="entry name" value="C2.B:_Phosphomannomutase_and_P"/>
    <property type="match status" value="1"/>
</dbReference>
<dbReference type="GO" id="GO:0005829">
    <property type="term" value="C:cytosol"/>
    <property type="evidence" value="ECO:0007669"/>
    <property type="project" value="TreeGrafter"/>
</dbReference>
<evidence type="ECO:0000313" key="2">
    <source>
        <dbReference type="EMBL" id="HJD32878.1"/>
    </source>
</evidence>
<gene>
    <name evidence="2" type="ORF">H9912_13195</name>
</gene>
<dbReference type="EMBL" id="DWUW01000375">
    <property type="protein sequence ID" value="HJD32878.1"/>
    <property type="molecule type" value="Genomic_DNA"/>
</dbReference>
<dbReference type="Pfam" id="PF08282">
    <property type="entry name" value="Hydrolase_3"/>
    <property type="match status" value="1"/>
</dbReference>
<organism evidence="2 3">
    <name type="scientific">Candidatus Eisenbergiella stercorigallinarum</name>
    <dbReference type="NCBI Taxonomy" id="2838557"/>
    <lineage>
        <taxon>Bacteria</taxon>
        <taxon>Bacillati</taxon>
        <taxon>Bacillota</taxon>
        <taxon>Clostridia</taxon>
        <taxon>Lachnospirales</taxon>
        <taxon>Lachnospiraceae</taxon>
        <taxon>Eisenbergiella</taxon>
    </lineage>
</organism>
<dbReference type="GO" id="GO:0000287">
    <property type="term" value="F:magnesium ion binding"/>
    <property type="evidence" value="ECO:0007669"/>
    <property type="project" value="TreeGrafter"/>
</dbReference>
<sequence>MKIRVIASDFDGTILKDGAQEVDSGYFPLIRALKERGIFFIAASGRQYGNLRRLLKPVADEIGYICENGALIAQGDRVLCQREIDRRLVFSLIEDAKKVEGARMLVSCAEASCVLPEDPGFITLLRERVKNTVKVYGSFQQITEPIIKMALYWPEGIPELWEEWFQEKYGRTLNVADGGGGWLDFTGRDVDKGSALSWLAARQGFELEEVLSFGDSGNDIGMLRAAGLSYAMNTAKPEVKACADRECALVSDVLRAVLDGTGRSREQGRIGGSGYTQQTRKAEKE</sequence>
<proteinExistence type="predicted"/>
<dbReference type="SFLD" id="SFLDS00003">
    <property type="entry name" value="Haloacid_Dehalogenase"/>
    <property type="match status" value="1"/>
</dbReference>
<dbReference type="InterPro" id="IPR023214">
    <property type="entry name" value="HAD_sf"/>
</dbReference>
<reference evidence="2" key="1">
    <citation type="journal article" date="2021" name="PeerJ">
        <title>Extensive microbial diversity within the chicken gut microbiome revealed by metagenomics and culture.</title>
        <authorList>
            <person name="Gilroy R."/>
            <person name="Ravi A."/>
            <person name="Getino M."/>
            <person name="Pursley I."/>
            <person name="Horton D.L."/>
            <person name="Alikhan N.F."/>
            <person name="Baker D."/>
            <person name="Gharbi K."/>
            <person name="Hall N."/>
            <person name="Watson M."/>
            <person name="Adriaenssens E.M."/>
            <person name="Foster-Nyarko E."/>
            <person name="Jarju S."/>
            <person name="Secka A."/>
            <person name="Antonio M."/>
            <person name="Oren A."/>
            <person name="Chaudhuri R.R."/>
            <person name="La Ragione R."/>
            <person name="Hildebrand F."/>
            <person name="Pallen M.J."/>
        </authorList>
    </citation>
    <scope>NUCLEOTIDE SEQUENCE</scope>
    <source>
        <strain evidence="2">ChiHjej8B7-25341</strain>
    </source>
</reference>
<dbReference type="PANTHER" id="PTHR10000:SF8">
    <property type="entry name" value="HAD SUPERFAMILY HYDROLASE-LIKE, TYPE 3"/>
    <property type="match status" value="1"/>
</dbReference>
<dbReference type="InterPro" id="IPR036412">
    <property type="entry name" value="HAD-like_sf"/>
</dbReference>
<name>A0A9D2U236_9FIRM</name>
<dbReference type="Gene3D" id="3.30.1240.10">
    <property type="match status" value="1"/>
</dbReference>
<keyword evidence="2" id="KW-0378">Hydrolase</keyword>